<organism evidence="3 4">
    <name type="scientific">Eumeta variegata</name>
    <name type="common">Bagworm moth</name>
    <name type="synonym">Eumeta japonica</name>
    <dbReference type="NCBI Taxonomy" id="151549"/>
    <lineage>
        <taxon>Eukaryota</taxon>
        <taxon>Metazoa</taxon>
        <taxon>Ecdysozoa</taxon>
        <taxon>Arthropoda</taxon>
        <taxon>Hexapoda</taxon>
        <taxon>Insecta</taxon>
        <taxon>Pterygota</taxon>
        <taxon>Neoptera</taxon>
        <taxon>Endopterygota</taxon>
        <taxon>Lepidoptera</taxon>
        <taxon>Glossata</taxon>
        <taxon>Ditrysia</taxon>
        <taxon>Tineoidea</taxon>
        <taxon>Psychidae</taxon>
        <taxon>Oiketicinae</taxon>
        <taxon>Eumeta</taxon>
    </lineage>
</organism>
<gene>
    <name evidence="3" type="primary">PGBD4</name>
    <name evidence="3" type="ORF">EVAR_99840_1</name>
</gene>
<reference evidence="3 4" key="1">
    <citation type="journal article" date="2019" name="Commun. Biol.">
        <title>The bagworm genome reveals a unique fibroin gene that provides high tensile strength.</title>
        <authorList>
            <person name="Kono N."/>
            <person name="Nakamura H."/>
            <person name="Ohtoshi R."/>
            <person name="Tomita M."/>
            <person name="Numata K."/>
            <person name="Arakawa K."/>
        </authorList>
    </citation>
    <scope>NUCLEOTIDE SEQUENCE [LARGE SCALE GENOMIC DNA]</scope>
</reference>
<proteinExistence type="predicted"/>
<evidence type="ECO:0000256" key="1">
    <source>
        <dbReference type="SAM" id="MobiDB-lite"/>
    </source>
</evidence>
<evidence type="ECO:0000313" key="4">
    <source>
        <dbReference type="Proteomes" id="UP000299102"/>
    </source>
</evidence>
<dbReference type="EMBL" id="BGZK01001818">
    <property type="protein sequence ID" value="GBP86818.1"/>
    <property type="molecule type" value="Genomic_DNA"/>
</dbReference>
<name>A0A4C1ZGA0_EUMVA</name>
<comment type="caution">
    <text evidence="3">The sequence shown here is derived from an EMBL/GenBank/DDBJ whole genome shotgun (WGS) entry which is preliminary data.</text>
</comment>
<dbReference type="PANTHER" id="PTHR46599:SF6">
    <property type="entry name" value="DUAL SPECIFICITY PHOSPHATASE 26"/>
    <property type="match status" value="1"/>
</dbReference>
<evidence type="ECO:0000313" key="3">
    <source>
        <dbReference type="EMBL" id="GBP86818.1"/>
    </source>
</evidence>
<dbReference type="Proteomes" id="UP000299102">
    <property type="component" value="Unassembled WGS sequence"/>
</dbReference>
<feature type="region of interest" description="Disordered" evidence="1">
    <location>
        <begin position="34"/>
        <end position="60"/>
    </location>
</feature>
<sequence>MERQLTQSEIQHALVESDDENIFVRECDSDDENFAVDSCSDSESNVTEPASENDDEQLWSESDDVPLQEYVSIDTYKGRGVNKQGGVDFREYWDPIFGNPIFRTIMGKNRFASLLRFLRFDDKNTRSLRKSKDKLAPIRELCEYVNQNLKKFYLPGENLTIDEQLVSFRGRVSFKQYLPCKPDKYGMKIWWICDSKTSYPLFGIPYLGKEGQNRAENLAYNVVNQLCEPYFRSNRNVTFDNYFMSIDVAKSLAQNGLTIVGTLRKNKTCIPPNFQPKKTRDIESNVFGFYKNMTLVSYVPKKNCAVILLSMMHHGKEDVNKNNKSEINLYYNSTKGDVDTLDQMVHEYTVRRKTNRWPIAFFQNIIDVGIASLIIWKNIHPDWNSRKKNTLRILFLHEIATELVTPHIRRRSTKGLSIYHLAAMQDVAGSNQEATHSSEPAAKRKKRCYICP</sequence>
<dbReference type="PANTHER" id="PTHR46599">
    <property type="entry name" value="PIGGYBAC TRANSPOSABLE ELEMENT-DERIVED PROTEIN 4"/>
    <property type="match status" value="1"/>
</dbReference>
<dbReference type="Pfam" id="PF13843">
    <property type="entry name" value="DDE_Tnp_1_7"/>
    <property type="match status" value="1"/>
</dbReference>
<evidence type="ECO:0000259" key="2">
    <source>
        <dbReference type="Pfam" id="PF13843"/>
    </source>
</evidence>
<feature type="compositionally biased region" description="Acidic residues" evidence="1">
    <location>
        <begin position="51"/>
        <end position="60"/>
    </location>
</feature>
<dbReference type="STRING" id="151549.A0A4C1ZGA0"/>
<dbReference type="AlphaFoldDB" id="A0A4C1ZGA0"/>
<dbReference type="InterPro" id="IPR029526">
    <property type="entry name" value="PGBD"/>
</dbReference>
<dbReference type="OrthoDB" id="10049986at2759"/>
<feature type="domain" description="PiggyBac transposable element-derived protein" evidence="2">
    <location>
        <begin position="88"/>
        <end position="369"/>
    </location>
</feature>
<accession>A0A4C1ZGA0</accession>
<keyword evidence="4" id="KW-1185">Reference proteome</keyword>
<feature type="compositionally biased region" description="Polar residues" evidence="1">
    <location>
        <begin position="39"/>
        <end position="50"/>
    </location>
</feature>
<protein>
    <submittedName>
        <fullName evidence="3">PiggyBac transposable element-derived protein 4</fullName>
    </submittedName>
</protein>